<dbReference type="InterPro" id="IPR036390">
    <property type="entry name" value="WH_DNA-bd_sf"/>
</dbReference>
<dbReference type="Gene3D" id="1.10.10.10">
    <property type="entry name" value="Winged helix-like DNA-binding domain superfamily/Winged helix DNA-binding domain"/>
    <property type="match status" value="1"/>
</dbReference>
<gene>
    <name evidence="2" type="ORF">C0175_04180</name>
</gene>
<dbReference type="EMBL" id="PNIX01000249">
    <property type="protein sequence ID" value="PMP82121.1"/>
    <property type="molecule type" value="Genomic_DNA"/>
</dbReference>
<dbReference type="InterPro" id="IPR005149">
    <property type="entry name" value="Tscrpt_reg_PadR_N"/>
</dbReference>
<comment type="caution">
    <text evidence="2">The sequence shown here is derived from an EMBL/GenBank/DDBJ whole genome shotgun (WGS) entry which is preliminary data.</text>
</comment>
<reference evidence="2 3" key="1">
    <citation type="submission" date="2018-01" db="EMBL/GenBank/DDBJ databases">
        <title>Metagenomic assembled genomes from two thermal pools in the Uzon Caldera, Kamchatka, Russia.</title>
        <authorList>
            <person name="Wilkins L."/>
            <person name="Ettinger C."/>
        </authorList>
    </citation>
    <scope>NUCLEOTIDE SEQUENCE [LARGE SCALE GENOMIC DNA]</scope>
    <source>
        <strain evidence="2">ARK-10</strain>
    </source>
</reference>
<sequence length="131" mass="15033">MYRRSCRREVGSCFSDIGISQNFWTRAWFLALLSKGKTYGYELMKSISRVMPAAEVQSSSIAGNYYRILRALERDGLITSEWDTSGSGPARRIYSITEHGKEELNSIVKYIEQTGQFVKNFLSNITREEVK</sequence>
<dbReference type="PANTHER" id="PTHR33169">
    <property type="entry name" value="PADR-FAMILY TRANSCRIPTIONAL REGULATOR"/>
    <property type="match status" value="1"/>
</dbReference>
<feature type="domain" description="Transcription regulator PadR N-terminal" evidence="1">
    <location>
        <begin position="30"/>
        <end position="105"/>
    </location>
</feature>
<evidence type="ECO:0000259" key="1">
    <source>
        <dbReference type="Pfam" id="PF03551"/>
    </source>
</evidence>
<evidence type="ECO:0000313" key="3">
    <source>
        <dbReference type="Proteomes" id="UP000236910"/>
    </source>
</evidence>
<dbReference type="InterPro" id="IPR052509">
    <property type="entry name" value="Metal_resp_DNA-bind_regulator"/>
</dbReference>
<dbReference type="Pfam" id="PF03551">
    <property type="entry name" value="PadR"/>
    <property type="match status" value="1"/>
</dbReference>
<accession>A0A2J6X5Z1</accession>
<name>A0A2J6X5Z1_9BACT</name>
<dbReference type="SUPFAM" id="SSF46785">
    <property type="entry name" value="Winged helix' DNA-binding domain"/>
    <property type="match status" value="1"/>
</dbReference>
<dbReference type="AlphaFoldDB" id="A0A2J6X5Z1"/>
<dbReference type="PANTHER" id="PTHR33169:SF14">
    <property type="entry name" value="TRANSCRIPTIONAL REGULATOR RV3488"/>
    <property type="match status" value="1"/>
</dbReference>
<proteinExistence type="predicted"/>
<dbReference type="Proteomes" id="UP000236910">
    <property type="component" value="Unassembled WGS sequence"/>
</dbReference>
<dbReference type="InterPro" id="IPR036388">
    <property type="entry name" value="WH-like_DNA-bd_sf"/>
</dbReference>
<organism evidence="2 3">
    <name type="scientific">Caldisericum exile</name>
    <dbReference type="NCBI Taxonomy" id="693075"/>
    <lineage>
        <taxon>Bacteria</taxon>
        <taxon>Pseudomonadati</taxon>
        <taxon>Caldisericota/Cryosericota group</taxon>
        <taxon>Caldisericota</taxon>
        <taxon>Caldisericia</taxon>
        <taxon>Caldisericales</taxon>
        <taxon>Caldisericaceae</taxon>
        <taxon>Caldisericum</taxon>
    </lineage>
</organism>
<protein>
    <recommendedName>
        <fullName evidence="1">Transcription regulator PadR N-terminal domain-containing protein</fullName>
    </recommendedName>
</protein>
<evidence type="ECO:0000313" key="2">
    <source>
        <dbReference type="EMBL" id="PMP82121.1"/>
    </source>
</evidence>